<dbReference type="PANTHER" id="PTHR44068">
    <property type="entry name" value="ZGC:194242"/>
    <property type="match status" value="1"/>
</dbReference>
<reference evidence="2 3" key="1">
    <citation type="submission" date="2006-02" db="EMBL/GenBank/DDBJ databases">
        <authorList>
            <person name="Amann R."/>
            <person name="Ferriera S."/>
            <person name="Johnson J."/>
            <person name="Kravitz S."/>
            <person name="Halpern A."/>
            <person name="Remington K."/>
            <person name="Beeson K."/>
            <person name="Tran B."/>
            <person name="Rogers Y.-H."/>
            <person name="Friedman R."/>
            <person name="Venter J.C."/>
        </authorList>
    </citation>
    <scope>NUCLEOTIDE SEQUENCE [LARGE SCALE GENOMIC DNA]</scope>
    <source>
        <strain evidence="2 3">DSM 3645</strain>
    </source>
</reference>
<dbReference type="eggNOG" id="COG2226">
    <property type="taxonomic scope" value="Bacteria"/>
</dbReference>
<keyword evidence="2" id="KW-0489">Methyltransferase</keyword>
<dbReference type="STRING" id="314230.DSM3645_19743"/>
<name>A3ZTK0_9BACT</name>
<protein>
    <submittedName>
        <fullName evidence="2">2-heptaprenyl-1,4-naphthoquinone methyltransferase</fullName>
    </submittedName>
</protein>
<dbReference type="GO" id="GO:0008168">
    <property type="term" value="F:methyltransferase activity"/>
    <property type="evidence" value="ECO:0007669"/>
    <property type="project" value="UniProtKB-KW"/>
</dbReference>
<dbReference type="EMBL" id="AANZ01000010">
    <property type="protein sequence ID" value="EAQ80263.1"/>
    <property type="molecule type" value="Genomic_DNA"/>
</dbReference>
<dbReference type="InterPro" id="IPR050447">
    <property type="entry name" value="Erg6_SMT_methyltransf"/>
</dbReference>
<dbReference type="PANTHER" id="PTHR44068:SF11">
    <property type="entry name" value="GERANYL DIPHOSPHATE 2-C-METHYLTRANSFERASE"/>
    <property type="match status" value="1"/>
</dbReference>
<accession>A3ZTK0</accession>
<sequence>MSRPLFFCAAVWQNQTEHGSAATSRSDPQTRFLFSPCPKDLSMPDQHQQTNQSFYDRISGAYDFIADSSEHKAREMGQSGLGLKPGDRVLEIGFGTGNSMIDLAKLVGPTGKVIGVDISPGMQKVAEKKIAKTDLGDQIELHIGDARNLDFPPNSFDAAFMSFTLELFDESDIPSVLGEILKALKPGGKIGVVSMATVKTGDKSSALEKTYIWMHQHFPHIVDCQPIDVVTLVAAAGFTIEKELDMEIWSMPVRAAIGVKPE</sequence>
<dbReference type="Proteomes" id="UP000004358">
    <property type="component" value="Unassembled WGS sequence"/>
</dbReference>
<gene>
    <name evidence="2" type="ORF">DSM3645_19743</name>
</gene>
<evidence type="ECO:0000313" key="2">
    <source>
        <dbReference type="EMBL" id="EAQ80263.1"/>
    </source>
</evidence>
<dbReference type="CDD" id="cd02440">
    <property type="entry name" value="AdoMet_MTases"/>
    <property type="match status" value="1"/>
</dbReference>
<feature type="domain" description="Methyltransferase" evidence="1">
    <location>
        <begin position="89"/>
        <end position="188"/>
    </location>
</feature>
<comment type="caution">
    <text evidence="2">The sequence shown here is derived from an EMBL/GenBank/DDBJ whole genome shotgun (WGS) entry which is preliminary data.</text>
</comment>
<proteinExistence type="predicted"/>
<evidence type="ECO:0000259" key="1">
    <source>
        <dbReference type="Pfam" id="PF13649"/>
    </source>
</evidence>
<organism evidence="2 3">
    <name type="scientific">Blastopirellula marina DSM 3645</name>
    <dbReference type="NCBI Taxonomy" id="314230"/>
    <lineage>
        <taxon>Bacteria</taxon>
        <taxon>Pseudomonadati</taxon>
        <taxon>Planctomycetota</taxon>
        <taxon>Planctomycetia</taxon>
        <taxon>Pirellulales</taxon>
        <taxon>Pirellulaceae</taxon>
        <taxon>Blastopirellula</taxon>
    </lineage>
</organism>
<evidence type="ECO:0000313" key="3">
    <source>
        <dbReference type="Proteomes" id="UP000004358"/>
    </source>
</evidence>
<dbReference type="SUPFAM" id="SSF53335">
    <property type="entry name" value="S-adenosyl-L-methionine-dependent methyltransferases"/>
    <property type="match status" value="1"/>
</dbReference>
<dbReference type="GO" id="GO:0032259">
    <property type="term" value="P:methylation"/>
    <property type="evidence" value="ECO:0007669"/>
    <property type="project" value="UniProtKB-KW"/>
</dbReference>
<dbReference type="AlphaFoldDB" id="A3ZTK0"/>
<dbReference type="HOGENOM" id="CLU_092709_0_0_0"/>
<dbReference type="Pfam" id="PF13649">
    <property type="entry name" value="Methyltransf_25"/>
    <property type="match status" value="1"/>
</dbReference>
<dbReference type="InterPro" id="IPR041698">
    <property type="entry name" value="Methyltransf_25"/>
</dbReference>
<dbReference type="Gene3D" id="3.40.50.150">
    <property type="entry name" value="Vaccinia Virus protein VP39"/>
    <property type="match status" value="1"/>
</dbReference>
<keyword evidence="2" id="KW-0808">Transferase</keyword>
<dbReference type="InterPro" id="IPR029063">
    <property type="entry name" value="SAM-dependent_MTases_sf"/>
</dbReference>